<dbReference type="Proteomes" id="UP001190640">
    <property type="component" value="Chromosome 11"/>
</dbReference>
<evidence type="ECO:0000313" key="17">
    <source>
        <dbReference type="RefSeq" id="XP_054847400.1"/>
    </source>
</evidence>
<keyword evidence="9" id="KW-1015">Disulfide bond</keyword>
<evidence type="ECO:0000256" key="9">
    <source>
        <dbReference type="ARBA" id="ARBA00023157"/>
    </source>
</evidence>
<dbReference type="SUPFAM" id="SSF57362">
    <property type="entry name" value="BPTI-like"/>
    <property type="match status" value="3"/>
</dbReference>
<keyword evidence="7" id="KW-0722">Serine protease inhibitor</keyword>
<evidence type="ECO:0000256" key="6">
    <source>
        <dbReference type="ARBA" id="ARBA00022737"/>
    </source>
</evidence>
<evidence type="ECO:0000256" key="5">
    <source>
        <dbReference type="ARBA" id="ARBA00022729"/>
    </source>
</evidence>
<evidence type="ECO:0000256" key="13">
    <source>
        <dbReference type="ARBA" id="ARBA00068244"/>
    </source>
</evidence>
<evidence type="ECO:0000256" key="7">
    <source>
        <dbReference type="ARBA" id="ARBA00022900"/>
    </source>
</evidence>
<dbReference type="GO" id="GO:0007596">
    <property type="term" value="P:blood coagulation"/>
    <property type="evidence" value="ECO:0007669"/>
    <property type="project" value="UniProtKB-KW"/>
</dbReference>
<dbReference type="CDD" id="cd22616">
    <property type="entry name" value="Kunitz_TFPI2_1-like"/>
    <property type="match status" value="1"/>
</dbReference>
<keyword evidence="8" id="KW-0094">Blood coagulation</keyword>
<dbReference type="PROSITE" id="PS00280">
    <property type="entry name" value="BPTI_KUNITZ_1"/>
    <property type="match status" value="2"/>
</dbReference>
<dbReference type="FunFam" id="4.10.410.10:FF:000018">
    <property type="entry name" value="Tissue factor pathway inhibitor"/>
    <property type="match status" value="1"/>
</dbReference>
<dbReference type="SMART" id="SM00131">
    <property type="entry name" value="KU"/>
    <property type="match status" value="3"/>
</dbReference>
<keyword evidence="2" id="KW-0964">Secreted</keyword>
<keyword evidence="4" id="KW-0356">Hemostasis</keyword>
<sequence>MQLPSGTPRDALLAGCLLLLLGQACPQAVKKDNREICLQPPLKGPCRALHDRWYYDRYTQTCKEFTYGGCEGNSNNFLSKEGCEKTCWMIRKVPKICRLESDEGPCRGLFQRYFFNLSSMACEKFGYGGCYGNDNRFDSEDSCMDYCLPWKNGPSLCYSLKDEGTCSGSVTRFYYNRKTKTCEKFIYTGCGGNENNFVKMKDCIKVCKKAGKKPKPMT</sequence>
<dbReference type="FunFam" id="4.10.410.10:FF:000011">
    <property type="entry name" value="Tissue factor pathway inhibitor"/>
    <property type="match status" value="1"/>
</dbReference>
<dbReference type="InterPro" id="IPR020901">
    <property type="entry name" value="Prtase_inh_Kunz-CS"/>
</dbReference>
<gene>
    <name evidence="17" type="primary">TFPI2</name>
</gene>
<comment type="subunit">
    <text evidence="12">Finds in a complex with ABCB1, TFPI2 and PPP2R3C; leading to the dephosphorylation of ABCB1.</text>
</comment>
<dbReference type="CTD" id="7980"/>
<dbReference type="GO" id="GO:0005615">
    <property type="term" value="C:extracellular space"/>
    <property type="evidence" value="ECO:0007669"/>
    <property type="project" value="TreeGrafter"/>
</dbReference>
<evidence type="ECO:0000259" key="15">
    <source>
        <dbReference type="PROSITE" id="PS50279"/>
    </source>
</evidence>
<dbReference type="Gene3D" id="4.10.410.10">
    <property type="entry name" value="Pancreatic trypsin inhibitor Kunitz domain"/>
    <property type="match status" value="3"/>
</dbReference>
<dbReference type="PANTHER" id="PTHR10083:SF328">
    <property type="entry name" value="TISSUE FACTOR PATHWAY INHIBITOR"/>
    <property type="match status" value="1"/>
</dbReference>
<evidence type="ECO:0000256" key="1">
    <source>
        <dbReference type="ARBA" id="ARBA00004613"/>
    </source>
</evidence>
<dbReference type="GO" id="GO:0004867">
    <property type="term" value="F:serine-type endopeptidase inhibitor activity"/>
    <property type="evidence" value="ECO:0007669"/>
    <property type="project" value="UniProtKB-KW"/>
</dbReference>
<evidence type="ECO:0000256" key="11">
    <source>
        <dbReference type="ARBA" id="ARBA00060238"/>
    </source>
</evidence>
<dbReference type="CDD" id="cd22617">
    <property type="entry name" value="Kunitz_TFPI2_2-like"/>
    <property type="match status" value="1"/>
</dbReference>
<dbReference type="PIRSF" id="PIRSF001620">
    <property type="entry name" value="TFPI"/>
    <property type="match status" value="1"/>
</dbReference>
<evidence type="ECO:0000256" key="8">
    <source>
        <dbReference type="ARBA" id="ARBA00023084"/>
    </source>
</evidence>
<feature type="signal peptide" evidence="14">
    <location>
        <begin position="1"/>
        <end position="26"/>
    </location>
</feature>
<comment type="function">
    <text evidence="11">May play a role in the regulation of plasmin-mediated matrix remodeling. Inhibits trypsin, plasmin, factor VIIa/tissue factor and weakly factor Xa. Has no effect on thrombin.</text>
</comment>
<feature type="domain" description="BPTI/Kunitz inhibitor" evidence="15">
    <location>
        <begin position="97"/>
        <end position="147"/>
    </location>
</feature>
<evidence type="ECO:0000313" key="16">
    <source>
        <dbReference type="Proteomes" id="UP001190640"/>
    </source>
</evidence>
<accession>A0AA97L8Y0</accession>
<keyword evidence="5 14" id="KW-0732">Signal</keyword>
<dbReference type="InterPro" id="IPR036880">
    <property type="entry name" value="Kunitz_BPTI_sf"/>
</dbReference>
<dbReference type="InterPro" id="IPR050098">
    <property type="entry name" value="TFPI/VKTCI-like"/>
</dbReference>
<evidence type="ECO:0000256" key="14">
    <source>
        <dbReference type="SAM" id="SignalP"/>
    </source>
</evidence>
<evidence type="ECO:0000256" key="3">
    <source>
        <dbReference type="ARBA" id="ARBA00022690"/>
    </source>
</evidence>
<name>A0AA97L8Y0_EUBMA</name>
<dbReference type="PROSITE" id="PS50279">
    <property type="entry name" value="BPTI_KUNITZ_2"/>
    <property type="match status" value="3"/>
</dbReference>
<protein>
    <recommendedName>
        <fullName evidence="13">Tissue factor pathway inhibitor 2</fullName>
    </recommendedName>
</protein>
<dbReference type="PRINTS" id="PR00759">
    <property type="entry name" value="BASICPTASE"/>
</dbReference>
<dbReference type="PANTHER" id="PTHR10083">
    <property type="entry name" value="KUNITZ-TYPE PROTEASE INHIBITOR-RELATED"/>
    <property type="match status" value="1"/>
</dbReference>
<dbReference type="InterPro" id="IPR002223">
    <property type="entry name" value="Kunitz_BPTI"/>
</dbReference>
<feature type="domain" description="BPTI/Kunitz inhibitor" evidence="15">
    <location>
        <begin position="157"/>
        <end position="207"/>
    </location>
</feature>
<evidence type="ECO:0000256" key="12">
    <source>
        <dbReference type="ARBA" id="ARBA00065443"/>
    </source>
</evidence>
<dbReference type="AlphaFoldDB" id="A0AA97L8Y0"/>
<proteinExistence type="predicted"/>
<dbReference type="Pfam" id="PF00014">
    <property type="entry name" value="Kunitz_BPTI"/>
    <property type="match status" value="3"/>
</dbReference>
<dbReference type="KEGG" id="emc:129337595"/>
<feature type="chain" id="PRO_5041734688" description="Tissue factor pathway inhibitor 2" evidence="14">
    <location>
        <begin position="27"/>
        <end position="218"/>
    </location>
</feature>
<keyword evidence="10" id="KW-0325">Glycoprotein</keyword>
<dbReference type="GeneID" id="129337595"/>
<keyword evidence="3" id="KW-0646">Protease inhibitor</keyword>
<dbReference type="RefSeq" id="XP_054847400.1">
    <property type="nucleotide sequence ID" value="XM_054991425.1"/>
</dbReference>
<organism evidence="16 17">
    <name type="scientific">Eublepharis macularius</name>
    <name type="common">Leopard gecko</name>
    <name type="synonym">Cyrtodactylus macularius</name>
    <dbReference type="NCBI Taxonomy" id="481883"/>
    <lineage>
        <taxon>Eukaryota</taxon>
        <taxon>Metazoa</taxon>
        <taxon>Chordata</taxon>
        <taxon>Craniata</taxon>
        <taxon>Vertebrata</taxon>
        <taxon>Euteleostomi</taxon>
        <taxon>Lepidosauria</taxon>
        <taxon>Squamata</taxon>
        <taxon>Bifurcata</taxon>
        <taxon>Gekkota</taxon>
        <taxon>Eublepharidae</taxon>
        <taxon>Eublepharinae</taxon>
        <taxon>Eublepharis</taxon>
    </lineage>
</organism>
<reference evidence="17" key="1">
    <citation type="submission" date="2025-08" db="UniProtKB">
        <authorList>
            <consortium name="RefSeq"/>
        </authorList>
    </citation>
    <scope>IDENTIFICATION</scope>
    <source>
        <tissue evidence="17">Blood</tissue>
    </source>
</reference>
<dbReference type="FunFam" id="4.10.410.10:FF:000004">
    <property type="entry name" value="Tissue factor pathway inhibitor"/>
    <property type="match status" value="1"/>
</dbReference>
<evidence type="ECO:0000256" key="4">
    <source>
        <dbReference type="ARBA" id="ARBA00022696"/>
    </source>
</evidence>
<feature type="domain" description="BPTI/Kunitz inhibitor" evidence="15">
    <location>
        <begin position="37"/>
        <end position="87"/>
    </location>
</feature>
<dbReference type="InterPro" id="IPR008296">
    <property type="entry name" value="TFPI-like"/>
</dbReference>
<keyword evidence="16" id="KW-1185">Reference proteome</keyword>
<evidence type="ECO:0000256" key="2">
    <source>
        <dbReference type="ARBA" id="ARBA00022525"/>
    </source>
</evidence>
<comment type="subcellular location">
    <subcellularLocation>
        <location evidence="1">Secreted</location>
    </subcellularLocation>
</comment>
<keyword evidence="6" id="KW-0677">Repeat</keyword>
<evidence type="ECO:0000256" key="10">
    <source>
        <dbReference type="ARBA" id="ARBA00023180"/>
    </source>
</evidence>